<keyword evidence="2" id="KW-1185">Reference proteome</keyword>
<dbReference type="Proteomes" id="UP001163223">
    <property type="component" value="Chromosome"/>
</dbReference>
<proteinExistence type="predicted"/>
<gene>
    <name evidence="1" type="ORF">OXU80_08555</name>
</gene>
<evidence type="ECO:0000313" key="2">
    <source>
        <dbReference type="Proteomes" id="UP001163223"/>
    </source>
</evidence>
<sequence length="191" mass="21005">MPLFRPLASRTARWRPAEGEGLEHLDLRPAQGGGLLASAVVIGGTGADAFGLRYRIRLGDDWRVRDLAVERTDGPSLGLVSPEPGLWRTADGAPRPELDGCIDVDIQATPFTNTLPIRRLGLTRAMGIAELRMVYVPLDTLVPFPDGQRYAALEDGRRYRYEAADDGFAAELVLDEDGLVLDYPGLFRRVF</sequence>
<protein>
    <submittedName>
        <fullName evidence="1">Glycolipid-binding domain-containing protein</fullName>
    </submittedName>
</protein>
<organism evidence="1 2">
    <name type="scientific">Antarcticirhabdus aurantiaca</name>
    <dbReference type="NCBI Taxonomy" id="2606717"/>
    <lineage>
        <taxon>Bacteria</taxon>
        <taxon>Pseudomonadati</taxon>
        <taxon>Pseudomonadota</taxon>
        <taxon>Alphaproteobacteria</taxon>
        <taxon>Hyphomicrobiales</taxon>
        <taxon>Aurantimonadaceae</taxon>
        <taxon>Antarcticirhabdus</taxon>
    </lineage>
</organism>
<name>A0ACD4NU30_9HYPH</name>
<dbReference type="EMBL" id="CP113520">
    <property type="protein sequence ID" value="WAJ30238.1"/>
    <property type="molecule type" value="Genomic_DNA"/>
</dbReference>
<evidence type="ECO:0000313" key="1">
    <source>
        <dbReference type="EMBL" id="WAJ30238.1"/>
    </source>
</evidence>
<accession>A0ACD4NU30</accession>
<reference evidence="1" key="1">
    <citation type="submission" date="2022-11" db="EMBL/GenBank/DDBJ databases">
        <title>beta-Carotene-producing bacterium, Jeongeuplla avenae sp. nov., alleviates the salt stress of Arabidopsis seedlings.</title>
        <authorList>
            <person name="Jiang L."/>
            <person name="Lee J."/>
        </authorList>
    </citation>
    <scope>NUCLEOTIDE SEQUENCE</scope>
    <source>
        <strain evidence="1">DY_R2A_6</strain>
    </source>
</reference>